<evidence type="ECO:0000313" key="2">
    <source>
        <dbReference type="Proteomes" id="UP000297540"/>
    </source>
</evidence>
<dbReference type="PROSITE" id="PS51257">
    <property type="entry name" value="PROKAR_LIPOPROTEIN"/>
    <property type="match status" value="1"/>
</dbReference>
<name>A0A4Y8SRT7_9SPHI</name>
<accession>A0A4Y8SRT7</accession>
<gene>
    <name evidence="1" type="ORF">E2R66_02020</name>
</gene>
<dbReference type="EMBL" id="SOZE01000001">
    <property type="protein sequence ID" value="TFF40976.1"/>
    <property type="molecule type" value="Genomic_DNA"/>
</dbReference>
<organism evidence="1 2">
    <name type="scientific">Mucilaginibacter psychrotolerans</name>
    <dbReference type="NCBI Taxonomy" id="1524096"/>
    <lineage>
        <taxon>Bacteria</taxon>
        <taxon>Pseudomonadati</taxon>
        <taxon>Bacteroidota</taxon>
        <taxon>Sphingobacteriia</taxon>
        <taxon>Sphingobacteriales</taxon>
        <taxon>Sphingobacteriaceae</taxon>
        <taxon>Mucilaginibacter</taxon>
    </lineage>
</organism>
<dbReference type="OrthoDB" id="795272at2"/>
<keyword evidence="2" id="KW-1185">Reference proteome</keyword>
<evidence type="ECO:0000313" key="1">
    <source>
        <dbReference type="EMBL" id="TFF40976.1"/>
    </source>
</evidence>
<reference evidence="1 2" key="1">
    <citation type="journal article" date="2017" name="Int. J. Syst. Evol. Microbiol.">
        <title>Mucilaginibacterpsychrotolerans sp. nov., isolated from peatlands.</title>
        <authorList>
            <person name="Deng Y."/>
            <person name="Shen L."/>
            <person name="Xu B."/>
            <person name="Liu Y."/>
            <person name="Gu Z."/>
            <person name="Liu H."/>
            <person name="Zhou Y."/>
        </authorList>
    </citation>
    <scope>NUCLEOTIDE SEQUENCE [LARGE SCALE GENOMIC DNA]</scope>
    <source>
        <strain evidence="1 2">NH7-4</strain>
    </source>
</reference>
<dbReference type="Proteomes" id="UP000297540">
    <property type="component" value="Unassembled WGS sequence"/>
</dbReference>
<comment type="caution">
    <text evidence="1">The sequence shown here is derived from an EMBL/GenBank/DDBJ whole genome shotgun (WGS) entry which is preliminary data.</text>
</comment>
<dbReference type="AlphaFoldDB" id="A0A4Y8SRT7"/>
<protein>
    <submittedName>
        <fullName evidence="1">Uncharacterized protein</fullName>
    </submittedName>
</protein>
<sequence>MKKILIPAICLLLAACDSGSGDKPQINLADTTVVPGKPLPELVSADLVKIDSSAYVMYPLLHNRDQNDEDSGSFVSSDGGRSRMFWNIIFYNTATKKYHLLDDKRKMIINAYNIADSNSEYYGDVSVPDQFNPNTIQEGNFIFYSIITEDYNKDRKLDSDDPTYLFMSDKEGNNLRQISPSGTNVVSWDLIKKSAVILMQTQRDSTRNGEKFEAPRVPYIYDLKKGGIPERVFDAKLNGELNALHQKQWPVKKK</sequence>
<proteinExistence type="predicted"/>
<dbReference type="RefSeq" id="WP_133229362.1">
    <property type="nucleotide sequence ID" value="NZ_SOZE01000001.1"/>
</dbReference>